<reference evidence="3" key="1">
    <citation type="submission" date="2024-04" db="UniProtKB">
        <authorList>
            <consortium name="EnsemblMetazoa"/>
        </authorList>
    </citation>
    <scope>IDENTIFICATION</scope>
    <source>
        <strain evidence="3">EBRO</strain>
    </source>
</reference>
<feature type="domain" description="PTHB1 GAE" evidence="1">
    <location>
        <begin position="29"/>
        <end position="112"/>
    </location>
</feature>
<proteinExistence type="predicted"/>
<sequence length="285" mass="30945">MQLELADASITACTHPTDIPTGGAAVPIEMCQLSVTVRVELNLEVLQVTVTTDRAIRCTKGSFLFRDVTAHSEESLQVWMYPGEPAIPGSLVVTVFCSYTSKQGITRVLQREAHLPLRLFVKGCQPSKEAQHKITLSGATVTGLAQLFPEFIPEGSAASPSALGLQSLLTTGGDGRRVTIVAAKNTNRLRVQSDDLAMLSMVVECLLRRVSGAIATDDEMRKEPPKARLILSGVPAVNELLRVFQIHHELRKELKLLEVSCSCSELSSLQFNSTVMLCSCFPPVD</sequence>
<feature type="domain" description="PTHB1 platform" evidence="2">
    <location>
        <begin position="116"/>
        <end position="216"/>
    </location>
</feature>
<dbReference type="GO" id="GO:0060271">
    <property type="term" value="P:cilium assembly"/>
    <property type="evidence" value="ECO:0007669"/>
    <property type="project" value="TreeGrafter"/>
</dbReference>
<evidence type="ECO:0000259" key="2">
    <source>
        <dbReference type="Pfam" id="PF23337"/>
    </source>
</evidence>
<organism evidence="3 4">
    <name type="scientific">Anopheles atroparvus</name>
    <name type="common">European mosquito</name>
    <dbReference type="NCBI Taxonomy" id="41427"/>
    <lineage>
        <taxon>Eukaryota</taxon>
        <taxon>Metazoa</taxon>
        <taxon>Ecdysozoa</taxon>
        <taxon>Arthropoda</taxon>
        <taxon>Hexapoda</taxon>
        <taxon>Insecta</taxon>
        <taxon>Pterygota</taxon>
        <taxon>Neoptera</taxon>
        <taxon>Endopterygota</taxon>
        <taxon>Diptera</taxon>
        <taxon>Nematocera</taxon>
        <taxon>Culicoidea</taxon>
        <taxon>Culicidae</taxon>
        <taxon>Anophelinae</taxon>
        <taxon>Anopheles</taxon>
    </lineage>
</organism>
<dbReference type="EnsemblMetazoa" id="ENSAATROPT006747">
    <property type="protein sequence ID" value="ENSAATROPP006074"/>
    <property type="gene ID" value="ENSAATROPG005492"/>
</dbReference>
<evidence type="ECO:0000313" key="3">
    <source>
        <dbReference type="EnsemblMetazoa" id="ENSAATROPP006074"/>
    </source>
</evidence>
<dbReference type="GO" id="GO:0016020">
    <property type="term" value="C:membrane"/>
    <property type="evidence" value="ECO:0007669"/>
    <property type="project" value="TreeGrafter"/>
</dbReference>
<dbReference type="Proteomes" id="UP000075880">
    <property type="component" value="Unassembled WGS sequence"/>
</dbReference>
<dbReference type="Pfam" id="PF14728">
    <property type="entry name" value="PTHB1_GAE"/>
    <property type="match status" value="1"/>
</dbReference>
<dbReference type="PANTHER" id="PTHR20991:SF0">
    <property type="entry name" value="PROTEIN PTHB1"/>
    <property type="match status" value="1"/>
</dbReference>
<dbReference type="AlphaFoldDB" id="A0AAG5D5E9"/>
<evidence type="ECO:0000313" key="4">
    <source>
        <dbReference type="Proteomes" id="UP000075880"/>
    </source>
</evidence>
<dbReference type="PANTHER" id="PTHR20991">
    <property type="entry name" value="PARATHYROID HORMONE-RESPONSIVE B1 GENE"/>
    <property type="match status" value="1"/>
</dbReference>
<evidence type="ECO:0000259" key="1">
    <source>
        <dbReference type="Pfam" id="PF14728"/>
    </source>
</evidence>
<dbReference type="InterPro" id="IPR055362">
    <property type="entry name" value="PTHB1_pf_dom"/>
</dbReference>
<name>A0AAG5D5E9_ANOAO</name>
<dbReference type="InterPro" id="IPR028074">
    <property type="entry name" value="PHTB1_GAE_dom"/>
</dbReference>
<protein>
    <submittedName>
        <fullName evidence="3">Uncharacterized protein</fullName>
    </submittedName>
</protein>
<dbReference type="Pfam" id="PF23337">
    <property type="entry name" value="PTHB1_pf"/>
    <property type="match status" value="1"/>
</dbReference>
<keyword evidence="4" id="KW-1185">Reference proteome</keyword>
<accession>A0AAG5D5E9</accession>
<dbReference type="GO" id="GO:0034464">
    <property type="term" value="C:BBSome"/>
    <property type="evidence" value="ECO:0007669"/>
    <property type="project" value="InterPro"/>
</dbReference>
<dbReference type="InterPro" id="IPR026511">
    <property type="entry name" value="PTHB1"/>
</dbReference>